<accession>A0A371AR38</accession>
<dbReference type="SUPFAM" id="SSF160214">
    <property type="entry name" value="FlaG-like"/>
    <property type="match status" value="1"/>
</dbReference>
<gene>
    <name evidence="1" type="ORF">DWV06_18125</name>
</gene>
<sequence length="133" mass="15129">MAIDAVNNNSSLTSLQRTSTVQNQKDSFVAAVSMDAKENIEIDMDERIENTSEDIHYQPSQNTEQLKKAVENINRKMDNSEAIFGIHDETNRIIIKIVDKETKEVIKELPPEKTLDMIAKAWELAGLLVDEKR</sequence>
<dbReference type="AlphaFoldDB" id="A0A371AR38"/>
<dbReference type="PANTHER" id="PTHR37166">
    <property type="entry name" value="PROTEIN FLAG"/>
    <property type="match status" value="1"/>
</dbReference>
<dbReference type="InterPro" id="IPR035924">
    <property type="entry name" value="FlaG-like_sf"/>
</dbReference>
<dbReference type="OrthoDB" id="9799867at2"/>
<dbReference type="Gene3D" id="3.30.160.170">
    <property type="entry name" value="FlaG-like"/>
    <property type="match status" value="1"/>
</dbReference>
<comment type="caution">
    <text evidence="1">The sequence shown here is derived from an EMBL/GenBank/DDBJ whole genome shotgun (WGS) entry which is preliminary data.</text>
</comment>
<dbReference type="Proteomes" id="UP000255036">
    <property type="component" value="Unassembled WGS sequence"/>
</dbReference>
<dbReference type="RefSeq" id="WP_115483632.1">
    <property type="nucleotide sequence ID" value="NZ_QRCT01000051.1"/>
</dbReference>
<keyword evidence="2" id="KW-1185">Reference proteome</keyword>
<evidence type="ECO:0000313" key="2">
    <source>
        <dbReference type="Proteomes" id="UP000255036"/>
    </source>
</evidence>
<keyword evidence="1" id="KW-0969">Cilium</keyword>
<dbReference type="PANTHER" id="PTHR37166:SF1">
    <property type="entry name" value="PROTEIN FLAG"/>
    <property type="match status" value="1"/>
</dbReference>
<organism evidence="1 2">
    <name type="scientific">Anaerosacchariphilus polymeriproducens</name>
    <dbReference type="NCBI Taxonomy" id="1812858"/>
    <lineage>
        <taxon>Bacteria</taxon>
        <taxon>Bacillati</taxon>
        <taxon>Bacillota</taxon>
        <taxon>Clostridia</taxon>
        <taxon>Lachnospirales</taxon>
        <taxon>Lachnospiraceae</taxon>
        <taxon>Anaerosacchariphilus</taxon>
    </lineage>
</organism>
<proteinExistence type="predicted"/>
<dbReference type="Pfam" id="PF03646">
    <property type="entry name" value="FlaG"/>
    <property type="match status" value="1"/>
</dbReference>
<reference evidence="1 2" key="1">
    <citation type="submission" date="2018-07" db="EMBL/GenBank/DDBJ databases">
        <title>Anaerosacharophilus polymeroproducens gen. nov. sp. nov., an anaerobic bacterium isolated from salt field.</title>
        <authorList>
            <person name="Kim W."/>
            <person name="Yang S.-H."/>
            <person name="Oh J."/>
            <person name="Lee J.-H."/>
            <person name="Kwon K.K."/>
        </authorList>
    </citation>
    <scope>NUCLEOTIDE SEQUENCE [LARGE SCALE GENOMIC DNA]</scope>
    <source>
        <strain evidence="1 2">MCWD5</strain>
    </source>
</reference>
<keyword evidence="1" id="KW-0966">Cell projection</keyword>
<evidence type="ECO:0000313" key="1">
    <source>
        <dbReference type="EMBL" id="RDU21900.1"/>
    </source>
</evidence>
<keyword evidence="1" id="KW-0282">Flagellum</keyword>
<dbReference type="EMBL" id="QRCT01000051">
    <property type="protein sequence ID" value="RDU21900.1"/>
    <property type="molecule type" value="Genomic_DNA"/>
</dbReference>
<protein>
    <submittedName>
        <fullName evidence="1">Flagellar biosynthesis protein FlaG</fullName>
    </submittedName>
</protein>
<dbReference type="InterPro" id="IPR005186">
    <property type="entry name" value="FlaG"/>
</dbReference>
<name>A0A371AR38_9FIRM</name>